<dbReference type="GO" id="GO:0016589">
    <property type="term" value="C:NURF complex"/>
    <property type="evidence" value="ECO:0007669"/>
    <property type="project" value="TreeGrafter"/>
</dbReference>
<keyword evidence="2" id="KW-1185">Reference proteome</keyword>
<proteinExistence type="predicted"/>
<dbReference type="eggNOG" id="KOG4834">
    <property type="taxonomic scope" value="Eukaryota"/>
</dbReference>
<evidence type="ECO:0000313" key="2">
    <source>
        <dbReference type="Proteomes" id="UP000015104"/>
    </source>
</evidence>
<dbReference type="STRING" id="32264.T1L5W8"/>
<evidence type="ECO:0000313" key="1">
    <source>
        <dbReference type="EnsemblMetazoa" id="tetur55g00160.1"/>
    </source>
</evidence>
<dbReference type="HOGENOM" id="CLU_2609150_0_0_1"/>
<dbReference type="AlphaFoldDB" id="T1L5W8"/>
<dbReference type="EMBL" id="CAEY01000739">
    <property type="status" value="NOT_ANNOTATED_CDS"/>
    <property type="molecule type" value="Genomic_DNA"/>
</dbReference>
<dbReference type="EnsemblMetazoa" id="tetur55g00160.1">
    <property type="protein sequence ID" value="tetur55g00160.1"/>
    <property type="gene ID" value="tetur55g00160"/>
</dbReference>
<dbReference type="OMA" id="DKGHCET"/>
<accession>T1L5W8</accession>
<dbReference type="EMBL" id="CAEY01001484">
    <property type="status" value="NOT_ANNOTATED_CDS"/>
    <property type="molecule type" value="Genomic_DNA"/>
</dbReference>
<gene>
    <name evidence="1" type="primary">107370475</name>
</gene>
<dbReference type="PANTHER" id="PTHR21397:SF2">
    <property type="entry name" value="CHROMATIN COMPLEXES SUBUNIT BAP18"/>
    <property type="match status" value="1"/>
</dbReference>
<reference evidence="1" key="2">
    <citation type="submission" date="2015-06" db="UniProtKB">
        <authorList>
            <consortium name="EnsemblMetazoa"/>
        </authorList>
    </citation>
    <scope>IDENTIFICATION</scope>
</reference>
<name>T1L5W8_TETUR</name>
<dbReference type="KEGG" id="tut:107370475"/>
<dbReference type="Proteomes" id="UP000015104">
    <property type="component" value="Unassembled WGS sequence"/>
</dbReference>
<dbReference type="GO" id="GO:0071339">
    <property type="term" value="C:MLL1 complex"/>
    <property type="evidence" value="ECO:0007669"/>
    <property type="project" value="TreeGrafter"/>
</dbReference>
<organism evidence="1 2">
    <name type="scientific">Tetranychus urticae</name>
    <name type="common">Two-spotted spider mite</name>
    <dbReference type="NCBI Taxonomy" id="32264"/>
    <lineage>
        <taxon>Eukaryota</taxon>
        <taxon>Metazoa</taxon>
        <taxon>Ecdysozoa</taxon>
        <taxon>Arthropoda</taxon>
        <taxon>Chelicerata</taxon>
        <taxon>Arachnida</taxon>
        <taxon>Acari</taxon>
        <taxon>Acariformes</taxon>
        <taxon>Trombidiformes</taxon>
        <taxon>Prostigmata</taxon>
        <taxon>Eleutherengona</taxon>
        <taxon>Raphignathae</taxon>
        <taxon>Tetranychoidea</taxon>
        <taxon>Tetranychidae</taxon>
        <taxon>Tetranychus</taxon>
    </lineage>
</organism>
<reference evidence="2" key="1">
    <citation type="submission" date="2011-08" db="EMBL/GenBank/DDBJ databases">
        <authorList>
            <person name="Rombauts S."/>
        </authorList>
    </citation>
    <scope>NUCLEOTIDE SEQUENCE</scope>
    <source>
        <strain evidence="2">London</strain>
    </source>
</reference>
<dbReference type="EnsemblMetazoa" id="tetur28g01460.1">
    <property type="protein sequence ID" value="tetur28g01460.1"/>
    <property type="gene ID" value="tetur28g01460"/>
</dbReference>
<dbReference type="OrthoDB" id="10021571at2759"/>
<protein>
    <submittedName>
        <fullName evidence="1">Uncharacterized protein</fullName>
    </submittedName>
</protein>
<dbReference type="PANTHER" id="PTHR21397">
    <property type="entry name" value="CHROMATIN COMPLEXES SUBUNIT BAP18-RELATED"/>
    <property type="match status" value="1"/>
</dbReference>
<sequence>MSSSTSGRVGEIFAFAGQAFTKLGELTMHLDANNVSISGQKWDEEDVEMFRLTVKKFSAELTKLSENVSKPQRSAKKPS</sequence>